<name>M7SJA2_EUTLA</name>
<feature type="region of interest" description="Disordered" evidence="1">
    <location>
        <begin position="1"/>
        <end position="74"/>
    </location>
</feature>
<gene>
    <name evidence="2" type="ORF">UCREL1_8799</name>
</gene>
<keyword evidence="3" id="KW-1185">Reference proteome</keyword>
<dbReference type="KEGG" id="ela:UCREL1_8799"/>
<organism evidence="2 3">
    <name type="scientific">Eutypa lata (strain UCR-EL1)</name>
    <name type="common">Grapevine dieback disease fungus</name>
    <name type="synonym">Eutypa armeniacae</name>
    <dbReference type="NCBI Taxonomy" id="1287681"/>
    <lineage>
        <taxon>Eukaryota</taxon>
        <taxon>Fungi</taxon>
        <taxon>Dikarya</taxon>
        <taxon>Ascomycota</taxon>
        <taxon>Pezizomycotina</taxon>
        <taxon>Sordariomycetes</taxon>
        <taxon>Xylariomycetidae</taxon>
        <taxon>Xylariales</taxon>
        <taxon>Diatrypaceae</taxon>
        <taxon>Eutypa</taxon>
    </lineage>
</organism>
<reference evidence="3" key="1">
    <citation type="journal article" date="2013" name="Genome Announc.">
        <title>Draft genome sequence of the grapevine dieback fungus Eutypa lata UCR-EL1.</title>
        <authorList>
            <person name="Blanco-Ulate B."/>
            <person name="Rolshausen P.E."/>
            <person name="Cantu D."/>
        </authorList>
    </citation>
    <scope>NUCLEOTIDE SEQUENCE [LARGE SCALE GENOMIC DNA]</scope>
    <source>
        <strain evidence="3">UCR-EL1</strain>
    </source>
</reference>
<sequence>MASESVNNASEGSLAQKLMEQHAQHPLNPTVEDVPDEEGSNAPPSADATGTSSWEKNISAKAAGKQKAQAATLDTESQEAFPALGSAEWNLLVYQWNPTNFDSQLRRLYSYWSPGTAFSSWPQC</sequence>
<proteinExistence type="predicted"/>
<evidence type="ECO:0000313" key="3">
    <source>
        <dbReference type="Proteomes" id="UP000012174"/>
    </source>
</evidence>
<evidence type="ECO:0000313" key="2">
    <source>
        <dbReference type="EMBL" id="EMR64242.1"/>
    </source>
</evidence>
<dbReference type="HOGENOM" id="CLU_2003912_0_0_1"/>
<feature type="compositionally biased region" description="Polar residues" evidence="1">
    <location>
        <begin position="1"/>
        <end position="13"/>
    </location>
</feature>
<dbReference type="AlphaFoldDB" id="M7SJA2"/>
<accession>M7SJA2</accession>
<feature type="compositionally biased region" description="Low complexity" evidence="1">
    <location>
        <begin position="60"/>
        <end position="71"/>
    </location>
</feature>
<dbReference type="STRING" id="1287681.M7SJA2"/>
<evidence type="ECO:0000256" key="1">
    <source>
        <dbReference type="SAM" id="MobiDB-lite"/>
    </source>
</evidence>
<dbReference type="Proteomes" id="UP000012174">
    <property type="component" value="Unassembled WGS sequence"/>
</dbReference>
<dbReference type="EMBL" id="KB707100">
    <property type="protein sequence ID" value="EMR64242.1"/>
    <property type="molecule type" value="Genomic_DNA"/>
</dbReference>
<protein>
    <submittedName>
        <fullName evidence="2">Putative rna binding effector protein scp160 protein</fullName>
    </submittedName>
</protein>